<dbReference type="AlphaFoldDB" id="A0A5C4NW32"/>
<keyword evidence="1" id="KW-0472">Membrane</keyword>
<reference evidence="2 3" key="1">
    <citation type="submission" date="2019-06" db="EMBL/GenBank/DDBJ databases">
        <title>Genome sequence of Janthinobacterium lividum UCD_MED1.</title>
        <authorList>
            <person name="De Leon M.E."/>
            <person name="Jospin G."/>
        </authorList>
    </citation>
    <scope>NUCLEOTIDE SEQUENCE [LARGE SCALE GENOMIC DNA]</scope>
    <source>
        <strain evidence="2 3">UCD_MED1</strain>
    </source>
</reference>
<evidence type="ECO:0000256" key="1">
    <source>
        <dbReference type="SAM" id="Phobius"/>
    </source>
</evidence>
<evidence type="ECO:0000313" key="2">
    <source>
        <dbReference type="EMBL" id="TNC78272.1"/>
    </source>
</evidence>
<gene>
    <name evidence="2" type="ORF">FHI69_02960</name>
</gene>
<sequence length="134" mass="14857">MEIALQVAAGIWGVWVALNLLMVALVATVLPVHQVHFDGFRARLPASLPALLEPAEITAVVAHERGHGHHWHIWINLLLRCLLLAPGPQLRRRQELEADDYAVARGHGANLASALRKLSSHPDDVSRAERLERM</sequence>
<proteinExistence type="predicted"/>
<dbReference type="EMBL" id="VDGE01000001">
    <property type="protein sequence ID" value="TNC78272.1"/>
    <property type="molecule type" value="Genomic_DNA"/>
</dbReference>
<name>A0A5C4NW32_9BURK</name>
<organism evidence="2 3">
    <name type="scientific">Janthinobacterium lividum</name>
    <dbReference type="NCBI Taxonomy" id="29581"/>
    <lineage>
        <taxon>Bacteria</taxon>
        <taxon>Pseudomonadati</taxon>
        <taxon>Pseudomonadota</taxon>
        <taxon>Betaproteobacteria</taxon>
        <taxon>Burkholderiales</taxon>
        <taxon>Oxalobacteraceae</taxon>
        <taxon>Janthinobacterium</taxon>
    </lineage>
</organism>
<dbReference type="RefSeq" id="WP_139089438.1">
    <property type="nucleotide sequence ID" value="NZ_VDGE01000001.1"/>
</dbReference>
<comment type="caution">
    <text evidence="2">The sequence shown here is derived from an EMBL/GenBank/DDBJ whole genome shotgun (WGS) entry which is preliminary data.</text>
</comment>
<keyword evidence="1" id="KW-0812">Transmembrane</keyword>
<feature type="transmembrane region" description="Helical" evidence="1">
    <location>
        <begin position="12"/>
        <end position="33"/>
    </location>
</feature>
<protein>
    <submittedName>
        <fullName evidence="2">Uncharacterized protein</fullName>
    </submittedName>
</protein>
<accession>A0A5C4NW32</accession>
<keyword evidence="1" id="KW-1133">Transmembrane helix</keyword>
<evidence type="ECO:0000313" key="3">
    <source>
        <dbReference type="Proteomes" id="UP000305681"/>
    </source>
</evidence>
<dbReference type="Proteomes" id="UP000305681">
    <property type="component" value="Unassembled WGS sequence"/>
</dbReference>